<dbReference type="OrthoDB" id="5685843at2"/>
<dbReference type="AlphaFoldDB" id="A0A845BE06"/>
<dbReference type="Pfam" id="PF08220">
    <property type="entry name" value="HTH_DeoR"/>
    <property type="match status" value="1"/>
</dbReference>
<dbReference type="PROSITE" id="PS00894">
    <property type="entry name" value="HTH_DEOR_1"/>
    <property type="match status" value="1"/>
</dbReference>
<dbReference type="InterPro" id="IPR050313">
    <property type="entry name" value="Carb_Metab_HTH_regulators"/>
</dbReference>
<name>A0A845BE06_9PROT</name>
<dbReference type="Gene3D" id="3.40.50.1360">
    <property type="match status" value="1"/>
</dbReference>
<dbReference type="SMART" id="SM01134">
    <property type="entry name" value="DeoRC"/>
    <property type="match status" value="1"/>
</dbReference>
<gene>
    <name evidence="5" type="ORF">E0493_20905</name>
</gene>
<evidence type="ECO:0000313" key="6">
    <source>
        <dbReference type="Proteomes" id="UP000460715"/>
    </source>
</evidence>
<evidence type="ECO:0000256" key="3">
    <source>
        <dbReference type="ARBA" id="ARBA00023163"/>
    </source>
</evidence>
<dbReference type="EMBL" id="SNVJ01000028">
    <property type="protein sequence ID" value="MXP65813.1"/>
    <property type="molecule type" value="Genomic_DNA"/>
</dbReference>
<organism evidence="5 6">
    <name type="scientific">Teichococcus coralli</name>
    <dbReference type="NCBI Taxonomy" id="2545983"/>
    <lineage>
        <taxon>Bacteria</taxon>
        <taxon>Pseudomonadati</taxon>
        <taxon>Pseudomonadota</taxon>
        <taxon>Alphaproteobacteria</taxon>
        <taxon>Acetobacterales</taxon>
        <taxon>Roseomonadaceae</taxon>
        <taxon>Roseomonas</taxon>
    </lineage>
</organism>
<evidence type="ECO:0000259" key="4">
    <source>
        <dbReference type="PROSITE" id="PS51000"/>
    </source>
</evidence>
<comment type="caution">
    <text evidence="5">The sequence shown here is derived from an EMBL/GenBank/DDBJ whole genome shotgun (WGS) entry which is preliminary data.</text>
</comment>
<dbReference type="InterPro" id="IPR037171">
    <property type="entry name" value="NagB/RpiA_transferase-like"/>
</dbReference>
<dbReference type="PROSITE" id="PS51000">
    <property type="entry name" value="HTH_DEOR_2"/>
    <property type="match status" value="1"/>
</dbReference>
<reference evidence="5 6" key="1">
    <citation type="submission" date="2019-03" db="EMBL/GenBank/DDBJ databases">
        <title>Roseomonas sp. a novel Roseomonas species isolated from Sea whip Gorgonian.</title>
        <authorList>
            <person name="Li F."/>
            <person name="Pan X."/>
            <person name="Huang S."/>
            <person name="Li Z."/>
            <person name="Meng B."/>
        </authorList>
    </citation>
    <scope>NUCLEOTIDE SEQUENCE [LARGE SCALE GENOMIC DNA]</scope>
    <source>
        <strain evidence="5 6">M0104</strain>
    </source>
</reference>
<dbReference type="Pfam" id="PF00455">
    <property type="entry name" value="DeoRC"/>
    <property type="match status" value="1"/>
</dbReference>
<dbReference type="GO" id="GO:0003700">
    <property type="term" value="F:DNA-binding transcription factor activity"/>
    <property type="evidence" value="ECO:0007669"/>
    <property type="project" value="InterPro"/>
</dbReference>
<evidence type="ECO:0000256" key="1">
    <source>
        <dbReference type="ARBA" id="ARBA00023015"/>
    </source>
</evidence>
<dbReference type="PANTHER" id="PTHR30363">
    <property type="entry name" value="HTH-TYPE TRANSCRIPTIONAL REGULATOR SRLR-RELATED"/>
    <property type="match status" value="1"/>
</dbReference>
<keyword evidence="6" id="KW-1185">Reference proteome</keyword>
<dbReference type="InterPro" id="IPR001034">
    <property type="entry name" value="DeoR_HTH"/>
</dbReference>
<sequence length="280" mass="29145">MAEADAPGAVRGVARGAATGLASMRRRTRLARLEELLRQHGTTRLDEAAQALGVSSMTLRRDLAVPGQPLALLGGHVVPAGSLGGRGQYVLEREQDSHADAKRQACRHATRQVEDGDTLFVDCGTTLPHFIAALPDGISLTIVCYALNIATLASCRPNTQLVLLGGLFHPASATFASEEALHALRRLRINKAFISAGGVHATGGVTCTNFHEVPVKQVAMAAAAQCFLVVDGSKLGRLRPAYFAPLSAFARILTDAAARPEAAGIPVAGPPLLDAAPAGS</sequence>
<evidence type="ECO:0000313" key="5">
    <source>
        <dbReference type="EMBL" id="MXP65813.1"/>
    </source>
</evidence>
<feature type="domain" description="HTH deoR-type" evidence="4">
    <location>
        <begin position="26"/>
        <end position="78"/>
    </location>
</feature>
<protein>
    <submittedName>
        <fullName evidence="5">DeoR/GlpR transcriptional regulator</fullName>
    </submittedName>
</protein>
<dbReference type="Proteomes" id="UP000460715">
    <property type="component" value="Unassembled WGS sequence"/>
</dbReference>
<accession>A0A845BE06</accession>
<evidence type="ECO:0000256" key="2">
    <source>
        <dbReference type="ARBA" id="ARBA00023125"/>
    </source>
</evidence>
<keyword evidence="1" id="KW-0805">Transcription regulation</keyword>
<dbReference type="SUPFAM" id="SSF100950">
    <property type="entry name" value="NagB/RpiA/CoA transferase-like"/>
    <property type="match status" value="1"/>
</dbReference>
<dbReference type="GO" id="GO:0003677">
    <property type="term" value="F:DNA binding"/>
    <property type="evidence" value="ECO:0007669"/>
    <property type="project" value="UniProtKB-KW"/>
</dbReference>
<keyword evidence="2" id="KW-0238">DNA-binding</keyword>
<dbReference type="InterPro" id="IPR014036">
    <property type="entry name" value="DeoR-like_C"/>
</dbReference>
<proteinExistence type="predicted"/>
<keyword evidence="3" id="KW-0804">Transcription</keyword>
<dbReference type="SMART" id="SM00420">
    <property type="entry name" value="HTH_DEOR"/>
    <property type="match status" value="1"/>
</dbReference>
<dbReference type="PANTHER" id="PTHR30363:SF8">
    <property type="entry name" value="DEOXYRIBOSE OPERON REPRESSOR"/>
    <property type="match status" value="1"/>
</dbReference>
<dbReference type="InterPro" id="IPR018356">
    <property type="entry name" value="Tscrpt_reg_HTH_DeoR_CS"/>
</dbReference>